<accession>A0A833RX82</accession>
<evidence type="ECO:0000313" key="1">
    <source>
        <dbReference type="EMBL" id="KAF3419797.1"/>
    </source>
</evidence>
<keyword evidence="2" id="KW-1185">Reference proteome</keyword>
<dbReference type="EMBL" id="WNWW01001662">
    <property type="protein sequence ID" value="KAF3419797.1"/>
    <property type="molecule type" value="Genomic_DNA"/>
</dbReference>
<name>A0A833RX82_9HYME</name>
<comment type="caution">
    <text evidence="1">The sequence shown here is derived from an EMBL/GenBank/DDBJ whole genome shotgun (WGS) entry which is preliminary data.</text>
</comment>
<protein>
    <submittedName>
        <fullName evidence="1">Uncharacterized protein</fullName>
    </submittedName>
</protein>
<feature type="non-terminal residue" evidence="1">
    <location>
        <position position="76"/>
    </location>
</feature>
<proteinExistence type="predicted"/>
<dbReference type="Proteomes" id="UP000655588">
    <property type="component" value="Unassembled WGS sequence"/>
</dbReference>
<dbReference type="AlphaFoldDB" id="A0A833RX82"/>
<sequence length="76" mass="9316">HKVRCSFYTYVHTWWQHYPSITSRVNLRCTTRILPMNCVNRVFYHKLSETTLFKANVFDNKFEVNARTIQFLQRQM</sequence>
<gene>
    <name evidence="1" type="ORF">E2986_12846</name>
</gene>
<evidence type="ECO:0000313" key="2">
    <source>
        <dbReference type="Proteomes" id="UP000655588"/>
    </source>
</evidence>
<organism evidence="1 2">
    <name type="scientific">Frieseomelitta varia</name>
    <dbReference type="NCBI Taxonomy" id="561572"/>
    <lineage>
        <taxon>Eukaryota</taxon>
        <taxon>Metazoa</taxon>
        <taxon>Ecdysozoa</taxon>
        <taxon>Arthropoda</taxon>
        <taxon>Hexapoda</taxon>
        <taxon>Insecta</taxon>
        <taxon>Pterygota</taxon>
        <taxon>Neoptera</taxon>
        <taxon>Endopterygota</taxon>
        <taxon>Hymenoptera</taxon>
        <taxon>Apocrita</taxon>
        <taxon>Aculeata</taxon>
        <taxon>Apoidea</taxon>
        <taxon>Anthophila</taxon>
        <taxon>Apidae</taxon>
        <taxon>Frieseomelitta</taxon>
    </lineage>
</organism>
<reference evidence="1" key="1">
    <citation type="submission" date="2019-11" db="EMBL/GenBank/DDBJ databases">
        <title>The nuclear and mitochondrial genomes of Frieseomelitta varia - a highly eusocial stingless bee (Meliponini) with a permanently sterile worker caste.</title>
        <authorList>
            <person name="Freitas F.C.P."/>
            <person name="Lourenco A.P."/>
            <person name="Nunes F.M.F."/>
            <person name="Paschoal A.R."/>
            <person name="Abreu F.C.P."/>
            <person name="Barbin F.O."/>
            <person name="Bataglia L."/>
            <person name="Cardoso-Junior C.A.M."/>
            <person name="Cervoni M.S."/>
            <person name="Silva S.R."/>
            <person name="Dalarmi F."/>
            <person name="Del Lama M.A."/>
            <person name="Depintor T.S."/>
            <person name="Ferreira K.M."/>
            <person name="Goria P.S."/>
            <person name="Jaskot M.C."/>
            <person name="Lago D.C."/>
            <person name="Luna-Lucena D."/>
            <person name="Moda L.M."/>
            <person name="Nascimento L."/>
            <person name="Pedrino M."/>
            <person name="Rabico F.O."/>
            <person name="Sanches F.C."/>
            <person name="Santos D.E."/>
            <person name="Santos C.G."/>
            <person name="Vieira J."/>
            <person name="Lopes T.F."/>
            <person name="Barchuk A.R."/>
            <person name="Hartfelder K."/>
            <person name="Simoes Z.L.P."/>
            <person name="Bitondi M.M.G."/>
            <person name="Pinheiro D.G."/>
        </authorList>
    </citation>
    <scope>NUCLEOTIDE SEQUENCE</scope>
    <source>
        <strain evidence="1">USP_RPSP 00005682</strain>
        <tissue evidence="1">Whole individual</tissue>
    </source>
</reference>